<dbReference type="InterPro" id="IPR035896">
    <property type="entry name" value="AN1-like_Znf"/>
</dbReference>
<dbReference type="InterPro" id="IPR051678">
    <property type="entry name" value="AGP_Transferase"/>
</dbReference>
<dbReference type="AlphaFoldDB" id="C5FR17"/>
<sequence>MAIWFCDIEDCKKPAVRTHGECPLCDRHLCSAHLEDGFHSCPTWNDEDAYDPAARDAEEKEITSLFQKVNISALISRATLLRSGIPCQVTNSLHYDRASRSSVMGGMNYHIELQFDDGVSWIARIRRTNATSPPPKLRDAIIASEVSTLRFLENLKIPTPRVFDFVPESESTVGVGYILMEKMPGKSLRWDTVPDEQKRIIMGQLADVYIELEKYPFQSMGSLRGLKSPTIGSFARESLTERVDEKIHAVGPCLSRNEYLKESIRLILNLILGEEMYTARAVDAYVIHLFLLDSIDAVCSAQAVPDNGLFYLKHADDKGDHILVDGDHNITAIIDWEWAYTTSKSIAFNSPMAFFPVGDFYDGATEPGEGELLFAQLLEEKGCPELANIVSSGRIQHHFEFCCGYDLVTDWDGFLGLFGGLRRALGGVDGGLDWRGWRERALIKYNEDEGLRTLISRQRN</sequence>
<dbReference type="InterPro" id="IPR002575">
    <property type="entry name" value="Aminoglycoside_PTrfase"/>
</dbReference>
<dbReference type="SUPFAM" id="SSF56112">
    <property type="entry name" value="Protein kinase-like (PK-like)"/>
    <property type="match status" value="1"/>
</dbReference>
<keyword evidence="3" id="KW-1185">Reference proteome</keyword>
<dbReference type="RefSeq" id="XP_002845270.1">
    <property type="nucleotide sequence ID" value="XM_002845224.1"/>
</dbReference>
<dbReference type="OrthoDB" id="5327538at2759"/>
<proteinExistence type="predicted"/>
<dbReference type="HOGENOM" id="CLU_043196_0_0_1"/>
<dbReference type="Pfam" id="PF01636">
    <property type="entry name" value="APH"/>
    <property type="match status" value="1"/>
</dbReference>
<dbReference type="EMBL" id="DS995705">
    <property type="protein sequence ID" value="EEQ32320.1"/>
    <property type="molecule type" value="Genomic_DNA"/>
</dbReference>
<dbReference type="VEuPathDB" id="FungiDB:MCYG_05139"/>
<dbReference type="SUPFAM" id="SSF118310">
    <property type="entry name" value="AN1-like Zinc finger"/>
    <property type="match status" value="1"/>
</dbReference>
<dbReference type="STRING" id="554155.C5FR17"/>
<dbReference type="OMA" id="YHIEILF"/>
<dbReference type="PANTHER" id="PTHR21310:SF15">
    <property type="entry name" value="AMINOGLYCOSIDE PHOSPHOTRANSFERASE DOMAIN-CONTAINING PROTEIN"/>
    <property type="match status" value="1"/>
</dbReference>
<accession>C5FR17</accession>
<dbReference type="GeneID" id="9231027"/>
<feature type="domain" description="Aminoglycoside phosphotransferase" evidence="1">
    <location>
        <begin position="120"/>
        <end position="338"/>
    </location>
</feature>
<reference evidence="3" key="1">
    <citation type="journal article" date="2012" name="MBio">
        <title>Comparative genome analysis of Trichophyton rubrum and related dermatophytes reveals candidate genes involved in infection.</title>
        <authorList>
            <person name="Martinez D.A."/>
            <person name="Oliver B.G."/>
            <person name="Graeser Y."/>
            <person name="Goldberg J.M."/>
            <person name="Li W."/>
            <person name="Martinez-Rossi N.M."/>
            <person name="Monod M."/>
            <person name="Shelest E."/>
            <person name="Barton R.C."/>
            <person name="Birch E."/>
            <person name="Brakhage A.A."/>
            <person name="Chen Z."/>
            <person name="Gurr S.J."/>
            <person name="Heiman D."/>
            <person name="Heitman J."/>
            <person name="Kosti I."/>
            <person name="Rossi A."/>
            <person name="Saif S."/>
            <person name="Samalova M."/>
            <person name="Saunders C.W."/>
            <person name="Shea T."/>
            <person name="Summerbell R.C."/>
            <person name="Xu J."/>
            <person name="Young S."/>
            <person name="Zeng Q."/>
            <person name="Birren B.W."/>
            <person name="Cuomo C.A."/>
            <person name="White T.C."/>
        </authorList>
    </citation>
    <scope>NUCLEOTIDE SEQUENCE [LARGE SCALE GENOMIC DNA]</scope>
    <source>
        <strain evidence="3">ATCC MYA-4605 / CBS 113480</strain>
    </source>
</reference>
<evidence type="ECO:0000313" key="2">
    <source>
        <dbReference type="EMBL" id="EEQ32320.1"/>
    </source>
</evidence>
<gene>
    <name evidence="2" type="ORF">MCYG_05139</name>
</gene>
<dbReference type="Proteomes" id="UP000002035">
    <property type="component" value="Unassembled WGS sequence"/>
</dbReference>
<organism evidence="2 3">
    <name type="scientific">Arthroderma otae (strain ATCC MYA-4605 / CBS 113480)</name>
    <name type="common">Microsporum canis</name>
    <dbReference type="NCBI Taxonomy" id="554155"/>
    <lineage>
        <taxon>Eukaryota</taxon>
        <taxon>Fungi</taxon>
        <taxon>Dikarya</taxon>
        <taxon>Ascomycota</taxon>
        <taxon>Pezizomycotina</taxon>
        <taxon>Eurotiomycetes</taxon>
        <taxon>Eurotiomycetidae</taxon>
        <taxon>Onygenales</taxon>
        <taxon>Arthrodermataceae</taxon>
        <taxon>Microsporum</taxon>
    </lineage>
</organism>
<dbReference type="PANTHER" id="PTHR21310">
    <property type="entry name" value="AMINOGLYCOSIDE PHOSPHOTRANSFERASE-RELATED-RELATED"/>
    <property type="match status" value="1"/>
</dbReference>
<dbReference type="InterPro" id="IPR011009">
    <property type="entry name" value="Kinase-like_dom_sf"/>
</dbReference>
<dbReference type="eggNOG" id="ENOG502S1E7">
    <property type="taxonomic scope" value="Eukaryota"/>
</dbReference>
<evidence type="ECO:0000313" key="3">
    <source>
        <dbReference type="Proteomes" id="UP000002035"/>
    </source>
</evidence>
<name>C5FR17_ARTOC</name>
<evidence type="ECO:0000259" key="1">
    <source>
        <dbReference type="Pfam" id="PF01636"/>
    </source>
</evidence>
<protein>
    <recommendedName>
        <fullName evidence="1">Aminoglycoside phosphotransferase domain-containing protein</fullName>
    </recommendedName>
</protein>